<feature type="compositionally biased region" description="Basic and acidic residues" evidence="8">
    <location>
        <begin position="231"/>
        <end position="242"/>
    </location>
</feature>
<gene>
    <name evidence="10" type="ORF">Pcinc_008917</name>
</gene>
<feature type="compositionally biased region" description="Basic and acidic residues" evidence="8">
    <location>
        <begin position="198"/>
        <end position="217"/>
    </location>
</feature>
<feature type="compositionally biased region" description="Basic and acidic residues" evidence="8">
    <location>
        <begin position="164"/>
        <end position="188"/>
    </location>
</feature>
<feature type="compositionally biased region" description="Basic and acidic residues" evidence="8">
    <location>
        <begin position="283"/>
        <end position="296"/>
    </location>
</feature>
<keyword evidence="5" id="KW-0862">Zinc</keyword>
<dbReference type="InterPro" id="IPR039999">
    <property type="entry name" value="LYAR"/>
</dbReference>
<organism evidence="10 11">
    <name type="scientific">Petrolisthes cinctipes</name>
    <name type="common">Flat porcelain crab</name>
    <dbReference type="NCBI Taxonomy" id="88211"/>
    <lineage>
        <taxon>Eukaryota</taxon>
        <taxon>Metazoa</taxon>
        <taxon>Ecdysozoa</taxon>
        <taxon>Arthropoda</taxon>
        <taxon>Crustacea</taxon>
        <taxon>Multicrustacea</taxon>
        <taxon>Malacostraca</taxon>
        <taxon>Eumalacostraca</taxon>
        <taxon>Eucarida</taxon>
        <taxon>Decapoda</taxon>
        <taxon>Pleocyemata</taxon>
        <taxon>Anomura</taxon>
        <taxon>Galatheoidea</taxon>
        <taxon>Porcellanidae</taxon>
        <taxon>Petrolisthes</taxon>
    </lineage>
</organism>
<evidence type="ECO:0000256" key="5">
    <source>
        <dbReference type="ARBA" id="ARBA00022833"/>
    </source>
</evidence>
<dbReference type="Gene3D" id="3.30.1490.490">
    <property type="match status" value="1"/>
</dbReference>
<dbReference type="GO" id="GO:0005730">
    <property type="term" value="C:nucleolus"/>
    <property type="evidence" value="ECO:0007669"/>
    <property type="project" value="TreeGrafter"/>
</dbReference>
<keyword evidence="2" id="KW-0479">Metal-binding</keyword>
<dbReference type="PROSITE" id="PS51804">
    <property type="entry name" value="ZF_C2HC_LYAR"/>
    <property type="match status" value="1"/>
</dbReference>
<keyword evidence="4 7" id="KW-0863">Zinc-finger</keyword>
<dbReference type="GO" id="GO:0003677">
    <property type="term" value="F:DNA binding"/>
    <property type="evidence" value="ECO:0007669"/>
    <property type="project" value="InterPro"/>
</dbReference>
<evidence type="ECO:0000256" key="7">
    <source>
        <dbReference type="PROSITE-ProRule" id="PRU01145"/>
    </source>
</evidence>
<dbReference type="InterPro" id="IPR036236">
    <property type="entry name" value="Znf_C2H2_sf"/>
</dbReference>
<dbReference type="EMBL" id="JAWQEG010000655">
    <property type="protein sequence ID" value="KAK3886944.1"/>
    <property type="molecule type" value="Genomic_DNA"/>
</dbReference>
<comment type="subcellular location">
    <subcellularLocation>
        <location evidence="1">Nucleus</location>
    </subcellularLocation>
</comment>
<dbReference type="Proteomes" id="UP001286313">
    <property type="component" value="Unassembled WGS sequence"/>
</dbReference>
<name>A0AAE1KVZ9_PETCI</name>
<feature type="compositionally biased region" description="Basic and acidic residues" evidence="8">
    <location>
        <begin position="145"/>
        <end position="154"/>
    </location>
</feature>
<dbReference type="GO" id="GO:0006364">
    <property type="term" value="P:rRNA processing"/>
    <property type="evidence" value="ECO:0007669"/>
    <property type="project" value="TreeGrafter"/>
</dbReference>
<protein>
    <recommendedName>
        <fullName evidence="9">Zinc finger C2H2 LYAR-type domain-containing protein</fullName>
    </recommendedName>
</protein>
<dbReference type="AlphaFoldDB" id="A0AAE1KVZ9"/>
<comment type="caution">
    <text evidence="10">The sequence shown here is derived from an EMBL/GenBank/DDBJ whole genome shotgun (WGS) entry which is preliminary data.</text>
</comment>
<evidence type="ECO:0000259" key="9">
    <source>
        <dbReference type="Pfam" id="PF08790"/>
    </source>
</evidence>
<feature type="domain" description="Zinc finger C2H2 LYAR-type" evidence="9">
    <location>
        <begin position="32"/>
        <end position="59"/>
    </location>
</feature>
<evidence type="ECO:0000313" key="10">
    <source>
        <dbReference type="EMBL" id="KAK3886944.1"/>
    </source>
</evidence>
<feature type="region of interest" description="Disordered" evidence="8">
    <location>
        <begin position="145"/>
        <end position="347"/>
    </location>
</feature>
<keyword evidence="11" id="KW-1185">Reference proteome</keyword>
<reference evidence="10" key="1">
    <citation type="submission" date="2023-10" db="EMBL/GenBank/DDBJ databases">
        <title>Genome assemblies of two species of porcelain crab, Petrolisthes cinctipes and Petrolisthes manimaculis (Anomura: Porcellanidae).</title>
        <authorList>
            <person name="Angst P."/>
        </authorList>
    </citation>
    <scope>NUCLEOTIDE SEQUENCE</scope>
    <source>
        <strain evidence="10">PB745_01</strain>
        <tissue evidence="10">Gill</tissue>
    </source>
</reference>
<dbReference type="SUPFAM" id="SSF57667">
    <property type="entry name" value="beta-beta-alpha zinc fingers"/>
    <property type="match status" value="2"/>
</dbReference>
<evidence type="ECO:0000256" key="6">
    <source>
        <dbReference type="ARBA" id="ARBA00023242"/>
    </source>
</evidence>
<dbReference type="FunFam" id="3.30.1490.490:FF:000001">
    <property type="entry name" value="cell growth-regulating nucleolar protein-like"/>
    <property type="match status" value="1"/>
</dbReference>
<evidence type="ECO:0000256" key="4">
    <source>
        <dbReference type="ARBA" id="ARBA00022771"/>
    </source>
</evidence>
<evidence type="ECO:0000256" key="1">
    <source>
        <dbReference type="ARBA" id="ARBA00004123"/>
    </source>
</evidence>
<dbReference type="InterPro" id="IPR014898">
    <property type="entry name" value="Znf_C2H2_LYAR"/>
</dbReference>
<feature type="compositionally biased region" description="Basic and acidic residues" evidence="8">
    <location>
        <begin position="263"/>
        <end position="275"/>
    </location>
</feature>
<accession>A0AAE1KVZ9</accession>
<feature type="compositionally biased region" description="Basic and acidic residues" evidence="8">
    <location>
        <begin position="303"/>
        <end position="313"/>
    </location>
</feature>
<dbReference type="GO" id="GO:0008270">
    <property type="term" value="F:zinc ion binding"/>
    <property type="evidence" value="ECO:0007669"/>
    <property type="project" value="UniProtKB-KW"/>
</dbReference>
<proteinExistence type="predicted"/>
<evidence type="ECO:0000313" key="11">
    <source>
        <dbReference type="Proteomes" id="UP001286313"/>
    </source>
</evidence>
<keyword evidence="3" id="KW-0677">Repeat</keyword>
<dbReference type="GO" id="GO:0000122">
    <property type="term" value="P:negative regulation of transcription by RNA polymerase II"/>
    <property type="evidence" value="ECO:0007669"/>
    <property type="project" value="TreeGrafter"/>
</dbReference>
<keyword evidence="6" id="KW-0539">Nucleus</keyword>
<dbReference type="PANTHER" id="PTHR13100:SF10">
    <property type="entry name" value="CELL GROWTH-REGULATING NUCLEOLAR PROTEIN"/>
    <property type="match status" value="1"/>
</dbReference>
<evidence type="ECO:0000256" key="8">
    <source>
        <dbReference type="SAM" id="MobiDB-lite"/>
    </source>
</evidence>
<evidence type="ECO:0000256" key="2">
    <source>
        <dbReference type="ARBA" id="ARBA00022723"/>
    </source>
</evidence>
<sequence>MVVFVCSACGDSLKKNKVENHWNGRCGTTKRVSCMDCSKDFNGMEYAAHFKCITENEKYGGSGYVAKENKGEKKQEEWMSLITEQVSNQQNMDPKLKKLLTVLTSGTYTNIPRKRKPFLNFIKNSTTFRDVELGIQAWEIFEPATKKSQSDKNKNQVNGTNKGSDNDGKKTEEEKKEAATNGNMKKEAATNGNMVEQTEEKPKLNKEAHDNDGKIAEQEEEVGATNGNKVELPEEKVELSERKQKKKKRKEKNIIEAQNTQQQKRELEEENDMPKKGKKMKKHQEIKDQIEMKTAEANEEEGMEAKKEVGEKTKKNKKKRKRQEGNLNGTEITEEKQNAKKLKTNISEDENMTFGSLFDWNTAIKNVLKEGPEEGMKAGKLQKKALALYFSKEDKSELTKSEKGKLKSFLSRCIHKKNDNYGRCSGDLIKLKVNAI</sequence>
<evidence type="ECO:0000256" key="3">
    <source>
        <dbReference type="ARBA" id="ARBA00022737"/>
    </source>
</evidence>
<dbReference type="Pfam" id="PF08790">
    <property type="entry name" value="zf-LYAR"/>
    <property type="match status" value="1"/>
</dbReference>
<dbReference type="PANTHER" id="PTHR13100">
    <property type="entry name" value="CELL GROWTH-REGULATING NUCLEOLAR PROTEIN LYAR"/>
    <property type="match status" value="1"/>
</dbReference>